<dbReference type="GO" id="GO:0042147">
    <property type="term" value="P:retrograde transport, endosome to Golgi"/>
    <property type="evidence" value="ECO:0007669"/>
    <property type="project" value="TreeGrafter"/>
</dbReference>
<dbReference type="STRING" id="215637.A0A4Q0A2Y3"/>
<keyword evidence="5" id="KW-0333">Golgi apparatus</keyword>
<evidence type="ECO:0000259" key="9">
    <source>
        <dbReference type="Pfam" id="PF20655"/>
    </source>
</evidence>
<organism evidence="10 11">
    <name type="scientific">Dimargaris cristalligena</name>
    <dbReference type="NCBI Taxonomy" id="215637"/>
    <lineage>
        <taxon>Eukaryota</taxon>
        <taxon>Fungi</taxon>
        <taxon>Fungi incertae sedis</taxon>
        <taxon>Zoopagomycota</taxon>
        <taxon>Kickxellomycotina</taxon>
        <taxon>Dimargaritomycetes</taxon>
        <taxon>Dimargaritales</taxon>
        <taxon>Dimargaritaceae</taxon>
        <taxon>Dimargaris</taxon>
    </lineage>
</organism>
<dbReference type="Pfam" id="PF04129">
    <property type="entry name" value="Vps52_CC"/>
    <property type="match status" value="1"/>
</dbReference>
<evidence type="ECO:0000259" key="8">
    <source>
        <dbReference type="Pfam" id="PF04129"/>
    </source>
</evidence>
<evidence type="ECO:0000256" key="1">
    <source>
        <dbReference type="ARBA" id="ARBA00004601"/>
    </source>
</evidence>
<dbReference type="InterPro" id="IPR007258">
    <property type="entry name" value="Vps52"/>
</dbReference>
<keyword evidence="4" id="KW-0653">Protein transport</keyword>
<dbReference type="GO" id="GO:0019905">
    <property type="term" value="F:syntaxin binding"/>
    <property type="evidence" value="ECO:0007669"/>
    <property type="project" value="TreeGrafter"/>
</dbReference>
<dbReference type="PANTHER" id="PTHR14190">
    <property type="entry name" value="SUPPRESSOR OF ACTIN MUTATIONS 2/VACUOLAR PROTEIN SORTING 52"/>
    <property type="match status" value="1"/>
</dbReference>
<evidence type="ECO:0000313" key="10">
    <source>
        <dbReference type="EMBL" id="RKP40437.1"/>
    </source>
</evidence>
<dbReference type="InterPro" id="IPR048319">
    <property type="entry name" value="Vps52_CC"/>
</dbReference>
<evidence type="ECO:0000256" key="6">
    <source>
        <dbReference type="SAM" id="Coils"/>
    </source>
</evidence>
<evidence type="ECO:0000256" key="5">
    <source>
        <dbReference type="ARBA" id="ARBA00023034"/>
    </source>
</evidence>
<feature type="domain" description="Vps52 coiled-coil" evidence="8">
    <location>
        <begin position="109"/>
        <end position="281"/>
    </location>
</feature>
<dbReference type="GO" id="GO:0000938">
    <property type="term" value="C:GARP complex"/>
    <property type="evidence" value="ECO:0007669"/>
    <property type="project" value="TreeGrafter"/>
</dbReference>
<dbReference type="AlphaFoldDB" id="A0A4Q0A2Y3"/>
<dbReference type="GO" id="GO:0006896">
    <property type="term" value="P:Golgi to vacuole transport"/>
    <property type="evidence" value="ECO:0007669"/>
    <property type="project" value="TreeGrafter"/>
</dbReference>
<evidence type="ECO:0000256" key="7">
    <source>
        <dbReference type="SAM" id="MobiDB-lite"/>
    </source>
</evidence>
<evidence type="ECO:0000256" key="4">
    <source>
        <dbReference type="ARBA" id="ARBA00022927"/>
    </source>
</evidence>
<gene>
    <name evidence="10" type="ORF">BJ085DRAFT_37481</name>
</gene>
<feature type="compositionally biased region" description="Polar residues" evidence="7">
    <location>
        <begin position="39"/>
        <end position="51"/>
    </location>
</feature>
<proteinExistence type="inferred from homology"/>
<dbReference type="Proteomes" id="UP000268162">
    <property type="component" value="Unassembled WGS sequence"/>
</dbReference>
<sequence length="762" mass="86541">MTINIADQAELQTSPGPSHEEVVQLAKLLRKKPAVPSSADESSPPLSNTRPATSAIATLSLEDVNKQLGEFQENEAISQLLSQGRDLKEHAQDIERQLREAELEHLENYFQQKHRLTELDEQVQDCDSILSHMETLLSGFQVKLGNINQEIRDLQDQSVSMSVRLKNRQQVEDQLERAIDGLAITPALITSICDHEVNQSYIEPLLELDHKIRVFRHQSSKNRTILALADTGPELERLRLVAAAKVRHFLLNKIKSIRTLATNIQILQRSIFLKYRALNHFVIERHSETASEIRDNYIFTARLYFADHFERYAKALQRLQATAAERGDMLGYDESSKAGGIFGGTRPALKDRRHIFGLGDRIHVLTRPEPQVIIPHVAEDRHEKFTFELLFRSFNLALIDNTTSEYEFLLQFFVSEAARARHSGADIAKAIFDHVFAPVCAAGTTFTQSFVESTYDALGILLCIRINQQLINELQRRRVPVLDGYMNATNMLLWPRFQTIISLHIDSIKKVSSGNRPRLSKIDVHPHFVSRRYAEFVASLLILNQVPETNILDQSVRRLRNELEAMLLRISEGFNDRVTTLIFLINNYDLILTILNENGFEGDSDEEVDYFARCKTTCVSEYVEEQLDTYFGYLKSFVIRAESYTDLGGGHGDGAVGAGGDTSEISVDQFDKVIAEFNANFRGSLANINAAVIRNFSNFKNGTHILHSVLGQLILYYNRFYHLFDRRFTKKTAAGSGAGRPNQWPVGIQNVMVEIKKYKSNF</sequence>
<feature type="domain" description="Vps52 C-terminal" evidence="9">
    <location>
        <begin position="306"/>
        <end position="604"/>
    </location>
</feature>
<feature type="coiled-coil region" evidence="6">
    <location>
        <begin position="77"/>
        <end position="104"/>
    </location>
</feature>
<comment type="similarity">
    <text evidence="2">Belongs to the VPS52 family.</text>
</comment>
<evidence type="ECO:0000256" key="3">
    <source>
        <dbReference type="ARBA" id="ARBA00022448"/>
    </source>
</evidence>
<feature type="compositionally biased region" description="Polar residues" evidence="7">
    <location>
        <begin position="1"/>
        <end position="16"/>
    </location>
</feature>
<keyword evidence="11" id="KW-1185">Reference proteome</keyword>
<evidence type="ECO:0000256" key="2">
    <source>
        <dbReference type="ARBA" id="ARBA00008180"/>
    </source>
</evidence>
<dbReference type="PANTHER" id="PTHR14190:SF7">
    <property type="entry name" value="VACUOLAR PROTEIN SORTING-ASSOCIATED PROTEIN 52 HOMOLOG"/>
    <property type="match status" value="1"/>
</dbReference>
<dbReference type="GO" id="GO:0015031">
    <property type="term" value="P:protein transport"/>
    <property type="evidence" value="ECO:0007669"/>
    <property type="project" value="UniProtKB-KW"/>
</dbReference>
<evidence type="ECO:0000313" key="11">
    <source>
        <dbReference type="Proteomes" id="UP000268162"/>
    </source>
</evidence>
<name>A0A4Q0A2Y3_9FUNG</name>
<protein>
    <submittedName>
        <fullName evidence="10">Sac2 family-domain-containing protein</fullName>
    </submittedName>
</protein>
<accession>A0A4Q0A2Y3</accession>
<dbReference type="Pfam" id="PF20655">
    <property type="entry name" value="Vps52_C"/>
    <property type="match status" value="1"/>
</dbReference>
<dbReference type="InterPro" id="IPR048361">
    <property type="entry name" value="Vps52_C"/>
</dbReference>
<keyword evidence="6" id="KW-0175">Coiled coil</keyword>
<dbReference type="GO" id="GO:0032456">
    <property type="term" value="P:endocytic recycling"/>
    <property type="evidence" value="ECO:0007669"/>
    <property type="project" value="TreeGrafter"/>
</dbReference>
<feature type="region of interest" description="Disordered" evidence="7">
    <location>
        <begin position="1"/>
        <end position="51"/>
    </location>
</feature>
<keyword evidence="3" id="KW-0813">Transport</keyword>
<dbReference type="GO" id="GO:0005829">
    <property type="term" value="C:cytosol"/>
    <property type="evidence" value="ECO:0007669"/>
    <property type="project" value="GOC"/>
</dbReference>
<comment type="subcellular location">
    <subcellularLocation>
        <location evidence="1">Golgi apparatus</location>
        <location evidence="1">trans-Golgi network</location>
    </subcellularLocation>
</comment>
<dbReference type="EMBL" id="ML002209">
    <property type="protein sequence ID" value="RKP40437.1"/>
    <property type="molecule type" value="Genomic_DNA"/>
</dbReference>
<reference evidence="11" key="1">
    <citation type="journal article" date="2018" name="Nat. Microbiol.">
        <title>Leveraging single-cell genomics to expand the fungal tree of life.</title>
        <authorList>
            <person name="Ahrendt S.R."/>
            <person name="Quandt C.A."/>
            <person name="Ciobanu D."/>
            <person name="Clum A."/>
            <person name="Salamov A."/>
            <person name="Andreopoulos B."/>
            <person name="Cheng J.F."/>
            <person name="Woyke T."/>
            <person name="Pelin A."/>
            <person name="Henrissat B."/>
            <person name="Reynolds N.K."/>
            <person name="Benny G.L."/>
            <person name="Smith M.E."/>
            <person name="James T.Y."/>
            <person name="Grigoriev I.V."/>
        </authorList>
    </citation>
    <scope>NUCLEOTIDE SEQUENCE [LARGE SCALE GENOMIC DNA]</scope>
    <source>
        <strain evidence="11">RSA 468</strain>
    </source>
</reference>